<keyword evidence="4 10" id="KW-0436">Ligase</keyword>
<comment type="subunit">
    <text evidence="10">Composed of two chains; the small (or glutamine) chain promotes the hydrolysis of glutamine to ammonia, which is used by the large (or ammonia) chain to synthesize carbamoyl phosphate. Tetramer of heterodimers (alpha,beta)4.</text>
</comment>
<comment type="pathway">
    <text evidence="10">Pyrimidine metabolism; UMP biosynthesis via de novo pathway; (S)-dihydroorotate from bicarbonate: step 1/3.</text>
</comment>
<dbReference type="Proteomes" id="UP000010824">
    <property type="component" value="Chromosome"/>
</dbReference>
<keyword evidence="6 10" id="KW-0067">ATP-binding</keyword>
<keyword evidence="3 10" id="KW-0055">Arginine biosynthesis</keyword>
<dbReference type="SUPFAM" id="SSF52317">
    <property type="entry name" value="Class I glutamine amidotransferase-like"/>
    <property type="match status" value="1"/>
</dbReference>
<comment type="pathway">
    <text evidence="1 10">Amino-acid biosynthesis; L-arginine biosynthesis; carbamoyl phosphate from bicarbonate: step 1/1.</text>
</comment>
<evidence type="ECO:0000256" key="3">
    <source>
        <dbReference type="ARBA" id="ARBA00022571"/>
    </source>
</evidence>
<keyword evidence="7 10" id="KW-0315">Glutamine amidotransferase</keyword>
<dbReference type="UniPathway" id="UPA00068">
    <property type="reaction ID" value="UER00171"/>
</dbReference>
<dbReference type="FunCoup" id="L0HEF1">
    <property type="interactions" value="243"/>
</dbReference>
<dbReference type="HOGENOM" id="CLU_035901_2_1_2"/>
<comment type="catalytic activity">
    <reaction evidence="9 10">
        <text>hydrogencarbonate + L-glutamine + 2 ATP + H2O = carbamoyl phosphate + L-glutamate + 2 ADP + phosphate + 2 H(+)</text>
        <dbReference type="Rhea" id="RHEA:18633"/>
        <dbReference type="ChEBI" id="CHEBI:15377"/>
        <dbReference type="ChEBI" id="CHEBI:15378"/>
        <dbReference type="ChEBI" id="CHEBI:17544"/>
        <dbReference type="ChEBI" id="CHEBI:29985"/>
        <dbReference type="ChEBI" id="CHEBI:30616"/>
        <dbReference type="ChEBI" id="CHEBI:43474"/>
        <dbReference type="ChEBI" id="CHEBI:58228"/>
        <dbReference type="ChEBI" id="CHEBI:58359"/>
        <dbReference type="ChEBI" id="CHEBI:456216"/>
        <dbReference type="EC" id="6.3.5.5"/>
    </reaction>
</comment>
<dbReference type="InterPro" id="IPR006274">
    <property type="entry name" value="CarbamoylP_synth_ssu"/>
</dbReference>
<dbReference type="HAMAP" id="MF_01209">
    <property type="entry name" value="CPSase_S_chain"/>
    <property type="match status" value="1"/>
</dbReference>
<dbReference type="InterPro" id="IPR050472">
    <property type="entry name" value="Anth_synth/Amidotransfase"/>
</dbReference>
<comment type="function">
    <text evidence="10">Small subunit of the glutamine-dependent carbamoyl phosphate synthetase (CPSase). CPSase catalyzes the formation of carbamoyl phosphate from the ammonia moiety of glutamine, carbonate, and phosphate donated by ATP, constituting the first step of 2 biosynthetic pathways, one leading to arginine and/or urea and the other to pyrimidine nucleotides. The small subunit (glutamine amidotransferase) binds and cleaves glutamine to supply the large subunit with the substrate ammonia.</text>
</comment>
<dbReference type="Pfam" id="PF00117">
    <property type="entry name" value="GATase"/>
    <property type="match status" value="1"/>
</dbReference>
<dbReference type="PRINTS" id="PR00097">
    <property type="entry name" value="ANTSNTHASEII"/>
</dbReference>
<dbReference type="PANTHER" id="PTHR43418:SF7">
    <property type="entry name" value="CARBAMOYL-PHOSPHATE SYNTHASE SMALL CHAIN"/>
    <property type="match status" value="1"/>
</dbReference>
<keyword evidence="5 10" id="KW-0547">Nucleotide-binding</keyword>
<dbReference type="NCBIfam" id="TIGR01368">
    <property type="entry name" value="CPSaseIIsmall"/>
    <property type="match status" value="1"/>
</dbReference>
<feature type="active site" description="Nucleophile" evidence="10">
    <location>
        <position position="245"/>
    </location>
</feature>
<dbReference type="GO" id="GO:0004088">
    <property type="term" value="F:carbamoyl-phosphate synthase (glutamine-hydrolyzing) activity"/>
    <property type="evidence" value="ECO:0007669"/>
    <property type="project" value="UniProtKB-UniRule"/>
</dbReference>
<dbReference type="GO" id="GO:0004359">
    <property type="term" value="F:glutaminase activity"/>
    <property type="evidence" value="ECO:0007669"/>
    <property type="project" value="RHEA"/>
</dbReference>
<dbReference type="Gene3D" id="3.40.50.880">
    <property type="match status" value="1"/>
</dbReference>
<feature type="binding site" evidence="10">
    <location>
        <position position="218"/>
    </location>
    <ligand>
        <name>L-glutamine</name>
        <dbReference type="ChEBI" id="CHEBI:58359"/>
    </ligand>
</feature>
<name>L0HEF1_METFS</name>
<feature type="binding site" evidence="10">
    <location>
        <position position="220"/>
    </location>
    <ligand>
        <name>L-glutamine</name>
        <dbReference type="ChEBI" id="CHEBI:58359"/>
    </ligand>
</feature>
<reference evidence="13" key="1">
    <citation type="submission" date="2011-12" db="EMBL/GenBank/DDBJ databases">
        <title>Complete sequence of Methanoregula formicicum SMSP.</title>
        <authorList>
            <person name="Lucas S."/>
            <person name="Han J."/>
            <person name="Lapidus A."/>
            <person name="Cheng J.-F."/>
            <person name="Goodwin L."/>
            <person name="Pitluck S."/>
            <person name="Peters L."/>
            <person name="Ovchinnikova G."/>
            <person name="Teshima H."/>
            <person name="Detter J.C."/>
            <person name="Han C."/>
            <person name="Tapia R."/>
            <person name="Land M."/>
            <person name="Hauser L."/>
            <person name="Kyrpides N."/>
            <person name="Ivanova N."/>
            <person name="Pagani I."/>
            <person name="Imachi H."/>
            <person name="Tamaki H."/>
            <person name="Sekiguchi Y."/>
            <person name="Kamagata Y."/>
            <person name="Cadillo-Quiroz H."/>
            <person name="Zinder S."/>
            <person name="Liu W.-T."/>
            <person name="Woyke T."/>
        </authorList>
    </citation>
    <scope>NUCLEOTIDE SEQUENCE [LARGE SCALE GENOMIC DNA]</scope>
    <source>
        <strain evidence="13">DSM 22288 / NBRC 105244 / SMSP</strain>
    </source>
</reference>
<dbReference type="InterPro" id="IPR002474">
    <property type="entry name" value="CarbamoylP_synth_ssu_N"/>
</dbReference>
<dbReference type="EMBL" id="CP003167">
    <property type="protein sequence ID" value="AGB03117.1"/>
    <property type="molecule type" value="Genomic_DNA"/>
</dbReference>
<comment type="similarity">
    <text evidence="2 10">Belongs to the CarA family.</text>
</comment>
<dbReference type="InterPro" id="IPR036480">
    <property type="entry name" value="CarbP_synth_ssu_N_sf"/>
</dbReference>
<dbReference type="UniPathway" id="UPA00070">
    <property type="reaction ID" value="UER00115"/>
</dbReference>
<proteinExistence type="inferred from homology"/>
<feature type="binding site" evidence="10">
    <location>
        <position position="45"/>
    </location>
    <ligand>
        <name>L-glutamine</name>
        <dbReference type="ChEBI" id="CHEBI:58359"/>
    </ligand>
</feature>
<protein>
    <recommendedName>
        <fullName evidence="10">Carbamoyl phosphate synthase small chain</fullName>
        <ecNumber evidence="10">6.3.5.5</ecNumber>
    </recommendedName>
    <alternativeName>
        <fullName evidence="10">Carbamoyl phosphate synthetase glutamine chain</fullName>
    </alternativeName>
</protein>
<organism evidence="12 13">
    <name type="scientific">Methanoregula formicica (strain DSM 22288 / NBRC 105244 / SMSP)</name>
    <dbReference type="NCBI Taxonomy" id="593750"/>
    <lineage>
        <taxon>Archaea</taxon>
        <taxon>Methanobacteriati</taxon>
        <taxon>Methanobacteriota</taxon>
        <taxon>Stenosarchaea group</taxon>
        <taxon>Methanomicrobia</taxon>
        <taxon>Methanomicrobiales</taxon>
        <taxon>Methanoregulaceae</taxon>
        <taxon>Methanoregula</taxon>
    </lineage>
</organism>
<dbReference type="SUPFAM" id="SSF52021">
    <property type="entry name" value="Carbamoyl phosphate synthetase, small subunit N-terminal domain"/>
    <property type="match status" value="1"/>
</dbReference>
<dbReference type="CDD" id="cd01744">
    <property type="entry name" value="GATase1_CPSase"/>
    <property type="match status" value="1"/>
</dbReference>
<dbReference type="GO" id="GO:0006541">
    <property type="term" value="P:glutamine metabolic process"/>
    <property type="evidence" value="ECO:0007669"/>
    <property type="project" value="InterPro"/>
</dbReference>
<feature type="binding site" evidence="10">
    <location>
        <position position="289"/>
    </location>
    <ligand>
        <name>L-glutamine</name>
        <dbReference type="ChEBI" id="CHEBI:58359"/>
    </ligand>
</feature>
<evidence type="ECO:0000256" key="7">
    <source>
        <dbReference type="ARBA" id="ARBA00022962"/>
    </source>
</evidence>
<dbReference type="GO" id="GO:0006207">
    <property type="term" value="P:'de novo' pyrimidine nucleobase biosynthetic process"/>
    <property type="evidence" value="ECO:0007669"/>
    <property type="project" value="InterPro"/>
</dbReference>
<evidence type="ECO:0000256" key="9">
    <source>
        <dbReference type="ARBA" id="ARBA00048816"/>
    </source>
</evidence>
<keyword evidence="13" id="KW-1185">Reference proteome</keyword>
<evidence type="ECO:0000256" key="1">
    <source>
        <dbReference type="ARBA" id="ARBA00005077"/>
    </source>
</evidence>
<evidence type="ECO:0000256" key="10">
    <source>
        <dbReference type="HAMAP-Rule" id="MF_01209"/>
    </source>
</evidence>
<sequence>MKAVLGLEDGQFVVGDGFGVEGECSGELVFNTLMTGYMEALSDPSYFGQILMFTFPTIGNYGVDVQNMQSQSTKVLGAVCREICDVPDSRPTIREYFEQKKLLGIAGVDTRSLTIKTRVHGTMRAALVVGSDDGTYAVKLAQKSPSISDCVPIPEVSCKAPYRIPGKGKRVAIIDLGLKTNILTSLTRRKGDLYIFPHDASYDDIFGCEPDCLFITNGPGDPKVATKTIATVKKCIGELPIFGICMGNQISALALGGDTYKMKFGHRGANQPVRYHDGRIFITTQNHGFAVDADSLPEGCAVTFVNANDGSVEGFENQDLRINCVQFHPEAHAGPQDTECHYFDGVFRRLG</sequence>
<evidence type="ECO:0000256" key="4">
    <source>
        <dbReference type="ARBA" id="ARBA00022598"/>
    </source>
</evidence>
<dbReference type="eggNOG" id="arCOG00064">
    <property type="taxonomic scope" value="Archaea"/>
</dbReference>
<feature type="domain" description="Carbamoyl-phosphate synthase small subunit N-terminal" evidence="11">
    <location>
        <begin position="1"/>
        <end position="128"/>
    </location>
</feature>
<dbReference type="PANTHER" id="PTHR43418">
    <property type="entry name" value="MULTIFUNCTIONAL TRYPTOPHAN BIOSYNTHESIS PROTEIN-RELATED"/>
    <property type="match status" value="1"/>
</dbReference>
<dbReference type="InterPro" id="IPR029062">
    <property type="entry name" value="Class_I_gatase-like"/>
</dbReference>
<dbReference type="GO" id="GO:0006526">
    <property type="term" value="P:L-arginine biosynthetic process"/>
    <property type="evidence" value="ECO:0007669"/>
    <property type="project" value="UniProtKB-UniRule"/>
</dbReference>
<evidence type="ECO:0000256" key="6">
    <source>
        <dbReference type="ARBA" id="ARBA00022840"/>
    </source>
</evidence>
<dbReference type="InParanoid" id="L0HEF1"/>
<feature type="binding site" evidence="10">
    <location>
        <position position="286"/>
    </location>
    <ligand>
        <name>L-glutamine</name>
        <dbReference type="ChEBI" id="CHEBI:58359"/>
    </ligand>
</feature>
<keyword evidence="8 10" id="KW-0665">Pyrimidine biosynthesis</keyword>
<evidence type="ECO:0000256" key="8">
    <source>
        <dbReference type="ARBA" id="ARBA00022975"/>
    </source>
</evidence>
<gene>
    <name evidence="10" type="primary">carA</name>
    <name evidence="12" type="ordered locus">Metfor_2110</name>
</gene>
<dbReference type="GO" id="GO:0044205">
    <property type="term" value="P:'de novo' UMP biosynthetic process"/>
    <property type="evidence" value="ECO:0007669"/>
    <property type="project" value="UniProtKB-UniRule"/>
</dbReference>
<evidence type="ECO:0000256" key="2">
    <source>
        <dbReference type="ARBA" id="ARBA00007800"/>
    </source>
</evidence>
<evidence type="ECO:0000259" key="11">
    <source>
        <dbReference type="SMART" id="SM01097"/>
    </source>
</evidence>
<dbReference type="InterPro" id="IPR017926">
    <property type="entry name" value="GATASE"/>
</dbReference>
<feature type="binding site" evidence="10">
    <location>
        <position position="288"/>
    </location>
    <ligand>
        <name>L-glutamine</name>
        <dbReference type="ChEBI" id="CHEBI:58359"/>
    </ligand>
</feature>
<feature type="active site" evidence="10">
    <location>
        <position position="330"/>
    </location>
</feature>
<dbReference type="RefSeq" id="WP_015286080.1">
    <property type="nucleotide sequence ID" value="NC_019943.1"/>
</dbReference>
<dbReference type="PRINTS" id="PR00096">
    <property type="entry name" value="GATASE"/>
</dbReference>
<dbReference type="KEGG" id="mfo:Metfor_2110"/>
<evidence type="ECO:0000313" key="12">
    <source>
        <dbReference type="EMBL" id="AGB03117.1"/>
    </source>
</evidence>
<dbReference type="AlphaFoldDB" id="L0HEF1"/>
<comment type="catalytic activity">
    <reaction evidence="10">
        <text>L-glutamine + H2O = L-glutamate + NH4(+)</text>
        <dbReference type="Rhea" id="RHEA:15889"/>
        <dbReference type="ChEBI" id="CHEBI:15377"/>
        <dbReference type="ChEBI" id="CHEBI:28938"/>
        <dbReference type="ChEBI" id="CHEBI:29985"/>
        <dbReference type="ChEBI" id="CHEBI:58359"/>
    </reaction>
</comment>
<dbReference type="STRING" id="593750.Metfor_2110"/>
<dbReference type="GeneID" id="14309502"/>
<dbReference type="Pfam" id="PF00988">
    <property type="entry name" value="CPSase_sm_chain"/>
    <property type="match status" value="1"/>
</dbReference>
<dbReference type="OrthoDB" id="7675at2157"/>
<accession>L0HEF1</accession>
<feature type="active site" evidence="10">
    <location>
        <position position="328"/>
    </location>
</feature>
<dbReference type="SMART" id="SM01097">
    <property type="entry name" value="CPSase_sm_chain"/>
    <property type="match status" value="1"/>
</dbReference>
<reference evidence="12 13" key="2">
    <citation type="journal article" date="2014" name="Genome Announc.">
        <title>Complete Genome Sequence of Methanoregula formicica SMSPT, a Mesophilic Hydrogenotrophic Methanogen Isolated from a Methanogenic Upflow Anaerobic Sludge Blanket Reactor.</title>
        <authorList>
            <person name="Yamamoto K."/>
            <person name="Tamaki H."/>
            <person name="Cadillo-Quiroz H."/>
            <person name="Imachi H."/>
            <person name="Kyrpides N."/>
            <person name="Woyke T."/>
            <person name="Goodwin L."/>
            <person name="Zinder S.H."/>
            <person name="Kamagata Y."/>
            <person name="Liu W.T."/>
        </authorList>
    </citation>
    <scope>NUCLEOTIDE SEQUENCE [LARGE SCALE GENOMIC DNA]</scope>
    <source>
        <strain evidence="13">DSM 22288 / NBRC 105244 / SMSP</strain>
    </source>
</reference>
<dbReference type="NCBIfam" id="NF009475">
    <property type="entry name" value="PRK12838.1"/>
    <property type="match status" value="1"/>
</dbReference>
<evidence type="ECO:0000256" key="5">
    <source>
        <dbReference type="ARBA" id="ARBA00022741"/>
    </source>
</evidence>
<feature type="binding site" evidence="10">
    <location>
        <position position="249"/>
    </location>
    <ligand>
        <name>L-glutamine</name>
        <dbReference type="ChEBI" id="CHEBI:58359"/>
    </ligand>
</feature>
<keyword evidence="10" id="KW-0028">Amino-acid biosynthesis</keyword>
<dbReference type="PRINTS" id="PR00099">
    <property type="entry name" value="CPSGATASE"/>
</dbReference>
<dbReference type="GO" id="GO:0005524">
    <property type="term" value="F:ATP binding"/>
    <property type="evidence" value="ECO:0007669"/>
    <property type="project" value="UniProtKB-UniRule"/>
</dbReference>
<evidence type="ECO:0000313" key="13">
    <source>
        <dbReference type="Proteomes" id="UP000010824"/>
    </source>
</evidence>
<dbReference type="PROSITE" id="PS51273">
    <property type="entry name" value="GATASE_TYPE_1"/>
    <property type="match status" value="1"/>
</dbReference>
<dbReference type="EC" id="6.3.5.5" evidence="10"/>
<feature type="binding site" evidence="10">
    <location>
        <position position="246"/>
    </location>
    <ligand>
        <name>L-glutamine</name>
        <dbReference type="ChEBI" id="CHEBI:58359"/>
    </ligand>
</feature>
<dbReference type="Gene3D" id="3.50.30.20">
    <property type="entry name" value="Carbamoyl-phosphate synthase small subunit, N-terminal domain"/>
    <property type="match status" value="1"/>
</dbReference>
<feature type="region of interest" description="CPSase" evidence="10">
    <location>
        <begin position="1"/>
        <end position="169"/>
    </location>
</feature>
<dbReference type="InterPro" id="IPR035686">
    <property type="entry name" value="CPSase_GATase1"/>
</dbReference>